<evidence type="ECO:0000313" key="2">
    <source>
        <dbReference type="Proteomes" id="UP000887116"/>
    </source>
</evidence>
<dbReference type="OrthoDB" id="10582209at2759"/>
<gene>
    <name evidence="1" type="ORF">TNCT_698921</name>
</gene>
<reference evidence="1" key="1">
    <citation type="submission" date="2020-07" db="EMBL/GenBank/DDBJ databases">
        <title>Multicomponent nature underlies the extraordinary mechanical properties of spider dragline silk.</title>
        <authorList>
            <person name="Kono N."/>
            <person name="Nakamura H."/>
            <person name="Mori M."/>
            <person name="Yoshida Y."/>
            <person name="Ohtoshi R."/>
            <person name="Malay A.D."/>
            <person name="Moran D.A.P."/>
            <person name="Tomita M."/>
            <person name="Numata K."/>
            <person name="Arakawa K."/>
        </authorList>
    </citation>
    <scope>NUCLEOTIDE SEQUENCE</scope>
</reference>
<comment type="caution">
    <text evidence="1">The sequence shown here is derived from an EMBL/GenBank/DDBJ whole genome shotgun (WGS) entry which is preliminary data.</text>
</comment>
<proteinExistence type="predicted"/>
<dbReference type="EMBL" id="BMAO01036597">
    <property type="protein sequence ID" value="GFR11893.1"/>
    <property type="molecule type" value="Genomic_DNA"/>
</dbReference>
<name>A0A8X6GVA7_TRICU</name>
<sequence length="111" mass="12376">MIEENGGSFNHGLIAATSPHSDRQAKVFSHLGHPALREMRLRIASSRCQCAANRWADRIFRGRRAIGESSSIIFDEVKGRHQVVRRPLSNHVFVLEGGWPEHGSVGRAISH</sequence>
<keyword evidence="2" id="KW-1185">Reference proteome</keyword>
<dbReference type="Proteomes" id="UP000887116">
    <property type="component" value="Unassembled WGS sequence"/>
</dbReference>
<protein>
    <submittedName>
        <fullName evidence="1">Uncharacterized protein</fullName>
    </submittedName>
</protein>
<organism evidence="1 2">
    <name type="scientific">Trichonephila clavata</name>
    <name type="common">Joro spider</name>
    <name type="synonym">Nephila clavata</name>
    <dbReference type="NCBI Taxonomy" id="2740835"/>
    <lineage>
        <taxon>Eukaryota</taxon>
        <taxon>Metazoa</taxon>
        <taxon>Ecdysozoa</taxon>
        <taxon>Arthropoda</taxon>
        <taxon>Chelicerata</taxon>
        <taxon>Arachnida</taxon>
        <taxon>Araneae</taxon>
        <taxon>Araneomorphae</taxon>
        <taxon>Entelegynae</taxon>
        <taxon>Araneoidea</taxon>
        <taxon>Nephilidae</taxon>
        <taxon>Trichonephila</taxon>
    </lineage>
</organism>
<dbReference type="AlphaFoldDB" id="A0A8X6GVA7"/>
<accession>A0A8X6GVA7</accession>
<evidence type="ECO:0000313" key="1">
    <source>
        <dbReference type="EMBL" id="GFR11893.1"/>
    </source>
</evidence>